<dbReference type="Proteomes" id="UP000256977">
    <property type="component" value="Unassembled WGS sequence"/>
</dbReference>
<organism evidence="1 2">
    <name type="scientific">Cohnella phaseoli</name>
    <dbReference type="NCBI Taxonomy" id="456490"/>
    <lineage>
        <taxon>Bacteria</taxon>
        <taxon>Bacillati</taxon>
        <taxon>Bacillota</taxon>
        <taxon>Bacilli</taxon>
        <taxon>Bacillales</taxon>
        <taxon>Paenibacillaceae</taxon>
        <taxon>Cohnella</taxon>
    </lineage>
</organism>
<protein>
    <submittedName>
        <fullName evidence="1">Uncharacterized protein</fullName>
    </submittedName>
</protein>
<dbReference type="EMBL" id="QRDZ01000050">
    <property type="protein sequence ID" value="RED53194.1"/>
    <property type="molecule type" value="Genomic_DNA"/>
</dbReference>
<evidence type="ECO:0000313" key="1">
    <source>
        <dbReference type="EMBL" id="RED53194.1"/>
    </source>
</evidence>
<reference evidence="1 2" key="1">
    <citation type="submission" date="2018-07" db="EMBL/GenBank/DDBJ databases">
        <title>Genomic Encyclopedia of Type Strains, Phase III (KMG-III): the genomes of soil and plant-associated and newly described type strains.</title>
        <authorList>
            <person name="Whitman W."/>
        </authorList>
    </citation>
    <scope>NUCLEOTIDE SEQUENCE [LARGE SCALE GENOMIC DNA]</scope>
    <source>
        <strain evidence="1 2">CECT 7287</strain>
    </source>
</reference>
<gene>
    <name evidence="1" type="ORF">DFP98_15010</name>
</gene>
<keyword evidence="2" id="KW-1185">Reference proteome</keyword>
<name>A0A3D9HUK8_9BACL</name>
<dbReference type="AlphaFoldDB" id="A0A3D9HUK8"/>
<sequence length="50" mass="6012">MFEENPTEAEATILFNRILDVIVKYLNCSHVWDYYNGYFDIMVLFMKVQS</sequence>
<accession>A0A3D9HUK8</accession>
<proteinExistence type="predicted"/>
<comment type="caution">
    <text evidence="1">The sequence shown here is derived from an EMBL/GenBank/DDBJ whole genome shotgun (WGS) entry which is preliminary data.</text>
</comment>
<evidence type="ECO:0000313" key="2">
    <source>
        <dbReference type="Proteomes" id="UP000256977"/>
    </source>
</evidence>